<accession>A0A1L2CUS9</accession>
<name>A0A1L2CUS9_9CAUD</name>
<dbReference type="EMBL" id="KU574722">
    <property type="protein sequence ID" value="AMM43790.1"/>
    <property type="molecule type" value="Genomic_DNA"/>
</dbReference>
<evidence type="ECO:0000313" key="2">
    <source>
        <dbReference type="EMBL" id="AMM43790.1"/>
    </source>
</evidence>
<reference evidence="3" key="1">
    <citation type="submission" date="2016-01" db="EMBL/GenBank/DDBJ databases">
        <title>Isolation and Characterization of Enterobacteria phage CBB.</title>
        <authorList>
            <person name="Buttimer C.T.H."/>
            <person name="Hendrix H."/>
            <person name="Alexandre H."/>
            <person name="O'Mahony J."/>
            <person name="Lavigne R."/>
            <person name="Coffey A."/>
        </authorList>
    </citation>
    <scope>NUCLEOTIDE SEQUENCE [LARGE SCALE GENOMIC DNA]</scope>
</reference>
<dbReference type="Proteomes" id="UP000223891">
    <property type="component" value="Segment"/>
</dbReference>
<evidence type="ECO:0000259" key="1">
    <source>
        <dbReference type="Pfam" id="PF14301"/>
    </source>
</evidence>
<sequence length="212" mass="24188">MIYLSVVKDANGDWKILKTITYPINVVGNKTGNTYGDISKLDLDTRRDEGFWTQKDVYENTGEFMVFKEKTVDFSEENAEVTNTYIYELMPLADIRSDLKGRVDSKRDTLYFAGFEFQGKTFFSGVSNRSNIQLIMMTALINEADFPSDLVWDTVDNEQIPMDLATFKLFVKALADFTRELFIEARNVKAAIDAAETYEDIRAAANWKGEAL</sequence>
<organism evidence="2 3">
    <name type="scientific">Pectobacterium phage vB_PcaM_CBB</name>
    <dbReference type="NCBI Taxonomy" id="2772511"/>
    <lineage>
        <taxon>Viruses</taxon>
        <taxon>Duplodnaviria</taxon>
        <taxon>Heunggongvirae</taxon>
        <taxon>Uroviricota</taxon>
        <taxon>Caudoviricetes</taxon>
        <taxon>Mimasvirus</taxon>
        <taxon>Mimasvirus CBB</taxon>
    </lineage>
</organism>
<evidence type="ECO:0000313" key="3">
    <source>
        <dbReference type="Proteomes" id="UP000223891"/>
    </source>
</evidence>
<dbReference type="InterPro" id="IPR025484">
    <property type="entry name" value="DUF4376"/>
</dbReference>
<protein>
    <submittedName>
        <fullName evidence="2">Structural protein</fullName>
    </submittedName>
</protein>
<proteinExistence type="predicted"/>
<keyword evidence="3" id="KW-1185">Reference proteome</keyword>
<dbReference type="Pfam" id="PF14301">
    <property type="entry name" value="DUF4376"/>
    <property type="match status" value="1"/>
</dbReference>
<feature type="domain" description="DUF4376" evidence="1">
    <location>
        <begin position="95"/>
        <end position="203"/>
    </location>
</feature>
<gene>
    <name evidence="2" type="ORF">CBB_225</name>
</gene>